<feature type="domain" description="RNA polymerase alpha subunit C-terminal" evidence="4">
    <location>
        <begin position="305"/>
        <end position="366"/>
    </location>
</feature>
<evidence type="ECO:0000259" key="4">
    <source>
        <dbReference type="Pfam" id="PF03118"/>
    </source>
</evidence>
<dbReference type="InterPro" id="IPR011260">
    <property type="entry name" value="RNAP_asu_C"/>
</dbReference>
<comment type="caution">
    <text evidence="5">The sequence shown here is derived from an EMBL/GenBank/DDBJ whole genome shotgun (WGS) entry which is preliminary data.</text>
</comment>
<accession>A0A5C5XLT5</accession>
<dbReference type="SMART" id="SM00028">
    <property type="entry name" value="TPR"/>
    <property type="match status" value="4"/>
</dbReference>
<dbReference type="PANTHER" id="PTHR45586">
    <property type="entry name" value="TPR REPEAT-CONTAINING PROTEIN PA4667"/>
    <property type="match status" value="1"/>
</dbReference>
<keyword evidence="1" id="KW-0677">Repeat</keyword>
<feature type="repeat" description="TPR" evidence="3">
    <location>
        <begin position="177"/>
        <end position="210"/>
    </location>
</feature>
<feature type="domain" description="RNA polymerase alpha subunit C-terminal" evidence="4">
    <location>
        <begin position="392"/>
        <end position="453"/>
    </location>
</feature>
<dbReference type="GO" id="GO:0003899">
    <property type="term" value="F:DNA-directed RNA polymerase activity"/>
    <property type="evidence" value="ECO:0007669"/>
    <property type="project" value="UniProtKB-EC"/>
</dbReference>
<protein>
    <submittedName>
        <fullName evidence="5">DNA-directed RNA polymerase subunit alpha</fullName>
        <ecNumber evidence="5">2.7.7.6</ecNumber>
    </submittedName>
</protein>
<evidence type="ECO:0000256" key="3">
    <source>
        <dbReference type="PROSITE-ProRule" id="PRU00339"/>
    </source>
</evidence>
<dbReference type="Pfam" id="PF13432">
    <property type="entry name" value="TPR_16"/>
    <property type="match status" value="1"/>
</dbReference>
<keyword evidence="5" id="KW-0808">Transferase</keyword>
<dbReference type="PANTHER" id="PTHR45586:SF1">
    <property type="entry name" value="LIPOPOLYSACCHARIDE ASSEMBLY PROTEIN B"/>
    <property type="match status" value="1"/>
</dbReference>
<organism evidence="5 6">
    <name type="scientific">Rubinisphaera italica</name>
    <dbReference type="NCBI Taxonomy" id="2527969"/>
    <lineage>
        <taxon>Bacteria</taxon>
        <taxon>Pseudomonadati</taxon>
        <taxon>Planctomycetota</taxon>
        <taxon>Planctomycetia</taxon>
        <taxon>Planctomycetales</taxon>
        <taxon>Planctomycetaceae</taxon>
        <taxon>Rubinisphaera</taxon>
    </lineage>
</organism>
<keyword evidence="6" id="KW-1185">Reference proteome</keyword>
<sequence>MFSASLLKCGLTELLDLSGNSGAPIFMIAIEQIDVRQPILESTDFGNDQIKTILRALAEGQAAEVRQYWQEVSSRATSQRDLLAAGIIAYLLAHQNKAIEILSKVQGSGLASFYQAQAQFSLENYDEARSLYEQAKKSGYDPILCDLLIAGSVRLSGDIDEAEKMLRGLARDAATRAEYSYQMGCIMADRGDTYGALEYFERAVDMDNSHSRALFSLAQLNNQLGNDDDAIRLYEQMLAKPPFYLGSLINLGLLYEDREMYAPAAFCFQRALEANPNDERAALYLKDIESSAEMFFDEDAVRRDKQVEQILQIPITDFELSARSRNCLERAGIDRLEDLTKMTEEQLLAGKNFGETSLKEIREILEMHGLKLGQNVHRKQPEPLYRPEELSPEERAMHEAGVGELDLSVRARKCLSRLGIATIGELVSRSADELLSVRNFGVTSLNEIREKLGDKNIRLRGD</sequence>
<gene>
    <name evidence="5" type="primary">rpoA_2</name>
    <name evidence="5" type="ORF">Pan54_44130</name>
</gene>
<dbReference type="Pfam" id="PF03118">
    <property type="entry name" value="RNA_pol_A_CTD"/>
    <property type="match status" value="2"/>
</dbReference>
<dbReference type="InterPro" id="IPR051012">
    <property type="entry name" value="CellSynth/LPSAsmb/PSIAsmb"/>
</dbReference>
<dbReference type="AlphaFoldDB" id="A0A5C5XLT5"/>
<dbReference type="InterPro" id="IPR011990">
    <property type="entry name" value="TPR-like_helical_dom_sf"/>
</dbReference>
<evidence type="ECO:0000313" key="5">
    <source>
        <dbReference type="EMBL" id="TWT63658.1"/>
    </source>
</evidence>
<dbReference type="Pfam" id="PF13181">
    <property type="entry name" value="TPR_8"/>
    <property type="match status" value="1"/>
</dbReference>
<dbReference type="Gene3D" id="1.10.150.20">
    <property type="entry name" value="5' to 3' exonuclease, C-terminal subdomain"/>
    <property type="match status" value="2"/>
</dbReference>
<dbReference type="Gene3D" id="1.25.40.10">
    <property type="entry name" value="Tetratricopeptide repeat domain"/>
    <property type="match status" value="1"/>
</dbReference>
<dbReference type="Proteomes" id="UP000316095">
    <property type="component" value="Unassembled WGS sequence"/>
</dbReference>
<dbReference type="Pfam" id="PF13174">
    <property type="entry name" value="TPR_6"/>
    <property type="match status" value="1"/>
</dbReference>
<feature type="repeat" description="TPR" evidence="3">
    <location>
        <begin position="245"/>
        <end position="278"/>
    </location>
</feature>
<keyword evidence="5" id="KW-0804">Transcription</keyword>
<dbReference type="EMBL" id="SJPG01000001">
    <property type="protein sequence ID" value="TWT63658.1"/>
    <property type="molecule type" value="Genomic_DNA"/>
</dbReference>
<dbReference type="GO" id="GO:0006351">
    <property type="term" value="P:DNA-templated transcription"/>
    <property type="evidence" value="ECO:0007669"/>
    <property type="project" value="InterPro"/>
</dbReference>
<dbReference type="EC" id="2.7.7.6" evidence="5"/>
<dbReference type="InterPro" id="IPR019734">
    <property type="entry name" value="TPR_rpt"/>
</dbReference>
<reference evidence="5 6" key="1">
    <citation type="submission" date="2019-02" db="EMBL/GenBank/DDBJ databases">
        <title>Deep-cultivation of Planctomycetes and their phenomic and genomic characterization uncovers novel biology.</title>
        <authorList>
            <person name="Wiegand S."/>
            <person name="Jogler M."/>
            <person name="Boedeker C."/>
            <person name="Pinto D."/>
            <person name="Vollmers J."/>
            <person name="Rivas-Marin E."/>
            <person name="Kohn T."/>
            <person name="Peeters S.H."/>
            <person name="Heuer A."/>
            <person name="Rast P."/>
            <person name="Oberbeckmann S."/>
            <person name="Bunk B."/>
            <person name="Jeske O."/>
            <person name="Meyerdierks A."/>
            <person name="Storesund J.E."/>
            <person name="Kallscheuer N."/>
            <person name="Luecker S."/>
            <person name="Lage O.M."/>
            <person name="Pohl T."/>
            <person name="Merkel B.J."/>
            <person name="Hornburger P."/>
            <person name="Mueller R.-W."/>
            <person name="Bruemmer F."/>
            <person name="Labrenz M."/>
            <person name="Spormann A.M."/>
            <person name="Op Den Camp H."/>
            <person name="Overmann J."/>
            <person name="Amann R."/>
            <person name="Jetten M.S.M."/>
            <person name="Mascher T."/>
            <person name="Medema M.H."/>
            <person name="Devos D.P."/>
            <person name="Kaster A.-K."/>
            <person name="Ovreas L."/>
            <person name="Rohde M."/>
            <person name="Galperin M.Y."/>
            <person name="Jogler C."/>
        </authorList>
    </citation>
    <scope>NUCLEOTIDE SEQUENCE [LARGE SCALE GENOMIC DNA]</scope>
    <source>
        <strain evidence="5 6">Pan54</strain>
    </source>
</reference>
<name>A0A5C5XLT5_9PLAN</name>
<dbReference type="GO" id="GO:0000428">
    <property type="term" value="C:DNA-directed RNA polymerase complex"/>
    <property type="evidence" value="ECO:0007669"/>
    <property type="project" value="UniProtKB-KW"/>
</dbReference>
<keyword evidence="5" id="KW-0548">Nucleotidyltransferase</keyword>
<dbReference type="PROSITE" id="PS50005">
    <property type="entry name" value="TPR"/>
    <property type="match status" value="2"/>
</dbReference>
<keyword evidence="2 3" id="KW-0802">TPR repeat</keyword>
<dbReference type="SUPFAM" id="SSF47789">
    <property type="entry name" value="C-terminal domain of RNA polymerase alpha subunit"/>
    <property type="match status" value="2"/>
</dbReference>
<proteinExistence type="predicted"/>
<keyword evidence="5" id="KW-0240">DNA-directed RNA polymerase</keyword>
<dbReference type="SUPFAM" id="SSF81901">
    <property type="entry name" value="HCP-like"/>
    <property type="match status" value="1"/>
</dbReference>
<evidence type="ECO:0000256" key="2">
    <source>
        <dbReference type="ARBA" id="ARBA00022803"/>
    </source>
</evidence>
<evidence type="ECO:0000313" key="6">
    <source>
        <dbReference type="Proteomes" id="UP000316095"/>
    </source>
</evidence>
<dbReference type="GO" id="GO:0003677">
    <property type="term" value="F:DNA binding"/>
    <property type="evidence" value="ECO:0007669"/>
    <property type="project" value="InterPro"/>
</dbReference>
<evidence type="ECO:0000256" key="1">
    <source>
        <dbReference type="ARBA" id="ARBA00022737"/>
    </source>
</evidence>